<evidence type="ECO:0000256" key="1">
    <source>
        <dbReference type="ARBA" id="ARBA00000085"/>
    </source>
</evidence>
<dbReference type="Pfam" id="PF07536">
    <property type="entry name" value="HWE_HK"/>
    <property type="match status" value="1"/>
</dbReference>
<dbReference type="InterPro" id="IPR035965">
    <property type="entry name" value="PAS-like_dom_sf"/>
</dbReference>
<dbReference type="EC" id="2.7.13.3" evidence="2"/>
<evidence type="ECO:0000256" key="2">
    <source>
        <dbReference type="ARBA" id="ARBA00012438"/>
    </source>
</evidence>
<dbReference type="OrthoDB" id="9816309at2"/>
<dbReference type="GO" id="GO:0005524">
    <property type="term" value="F:ATP binding"/>
    <property type="evidence" value="ECO:0007669"/>
    <property type="project" value="UniProtKB-KW"/>
</dbReference>
<dbReference type="AlphaFoldDB" id="A0A3S0G6V4"/>
<sequence length="334" mass="36357">MASSDAKTPPALVGFDRGLLRALHNTSVSVLYLDRDLACLWTENQPAGWIGDALCGGGDAGAGMLSQEDSARLDAARRAALSGVERSHLEMRFPDPGGFRWFEIWIDADSVDGEVRGIITTAVEVTDRKRREDALRMLLREVSHRSKNLLAIIQSIANQTGRYSGTITDFLQRFRGRLQSLAASQDLVTSSNWRGADLHELVAGQVIRFCPDPVRNLRLEGGNPYLNPNAALHIGLALHELAVNAVSHGAMSRPDGMVTIAAKKIVGDDGEEAMELTWREVLPANSNPTEEGRFGSLALERVVPASLNGTATLTIEPDELVYRLVIPPENFELG</sequence>
<keyword evidence="10" id="KW-1185">Reference proteome</keyword>
<evidence type="ECO:0000313" key="9">
    <source>
        <dbReference type="EMBL" id="RST85102.1"/>
    </source>
</evidence>
<name>A0A3S0G6V4_9HYPH</name>
<dbReference type="SMART" id="SM00911">
    <property type="entry name" value="HWE_HK"/>
    <property type="match status" value="1"/>
</dbReference>
<dbReference type="Gene3D" id="3.30.450.20">
    <property type="entry name" value="PAS domain"/>
    <property type="match status" value="1"/>
</dbReference>
<evidence type="ECO:0000256" key="3">
    <source>
        <dbReference type="ARBA" id="ARBA00022553"/>
    </source>
</evidence>
<organism evidence="9 10">
    <name type="scientific">Aquibium carbonis</name>
    <dbReference type="NCBI Taxonomy" id="2495581"/>
    <lineage>
        <taxon>Bacteria</taxon>
        <taxon>Pseudomonadati</taxon>
        <taxon>Pseudomonadota</taxon>
        <taxon>Alphaproteobacteria</taxon>
        <taxon>Hyphomicrobiales</taxon>
        <taxon>Phyllobacteriaceae</taxon>
        <taxon>Aquibium</taxon>
    </lineage>
</organism>
<dbReference type="PANTHER" id="PTHR41523">
    <property type="entry name" value="TWO-COMPONENT SYSTEM SENSOR PROTEIN"/>
    <property type="match status" value="1"/>
</dbReference>
<dbReference type="InterPro" id="IPR011102">
    <property type="entry name" value="Sig_transdc_His_kinase_HWE"/>
</dbReference>
<dbReference type="InterPro" id="IPR013656">
    <property type="entry name" value="PAS_4"/>
</dbReference>
<gene>
    <name evidence="9" type="ORF">EJC49_17585</name>
</gene>
<feature type="domain" description="Signal transduction histidine kinase HWE region" evidence="8">
    <location>
        <begin position="141"/>
        <end position="223"/>
    </location>
</feature>
<keyword evidence="7" id="KW-0067">ATP-binding</keyword>
<dbReference type="GO" id="GO:0004673">
    <property type="term" value="F:protein histidine kinase activity"/>
    <property type="evidence" value="ECO:0007669"/>
    <property type="project" value="UniProtKB-EC"/>
</dbReference>
<reference evidence="9 10" key="1">
    <citation type="submission" date="2018-12" db="EMBL/GenBank/DDBJ databases">
        <title>Mesorhizobium carbonis sp. nov., isolated from coal mine water.</title>
        <authorList>
            <person name="Xin W."/>
            <person name="Xu Z."/>
            <person name="Xiang F."/>
            <person name="Zhang J."/>
            <person name="Xi L."/>
            <person name="Liu J."/>
        </authorList>
    </citation>
    <scope>NUCLEOTIDE SEQUENCE [LARGE SCALE GENOMIC DNA]</scope>
    <source>
        <strain evidence="9 10">B2.3</strain>
    </source>
</reference>
<keyword evidence="5" id="KW-0547">Nucleotide-binding</keyword>
<evidence type="ECO:0000313" key="10">
    <source>
        <dbReference type="Proteomes" id="UP000278398"/>
    </source>
</evidence>
<keyword evidence="4" id="KW-0808">Transferase</keyword>
<evidence type="ECO:0000256" key="6">
    <source>
        <dbReference type="ARBA" id="ARBA00022777"/>
    </source>
</evidence>
<comment type="catalytic activity">
    <reaction evidence="1">
        <text>ATP + protein L-histidine = ADP + protein N-phospho-L-histidine.</text>
        <dbReference type="EC" id="2.7.13.3"/>
    </reaction>
</comment>
<keyword evidence="6 9" id="KW-0418">Kinase</keyword>
<dbReference type="Pfam" id="PF08448">
    <property type="entry name" value="PAS_4"/>
    <property type="match status" value="1"/>
</dbReference>
<evidence type="ECO:0000256" key="5">
    <source>
        <dbReference type="ARBA" id="ARBA00022741"/>
    </source>
</evidence>
<protein>
    <recommendedName>
        <fullName evidence="2">histidine kinase</fullName>
        <ecNumber evidence="2">2.7.13.3</ecNumber>
    </recommendedName>
</protein>
<dbReference type="SUPFAM" id="SSF55785">
    <property type="entry name" value="PYP-like sensor domain (PAS domain)"/>
    <property type="match status" value="1"/>
</dbReference>
<dbReference type="PANTHER" id="PTHR41523:SF7">
    <property type="entry name" value="HISTIDINE KINASE"/>
    <property type="match status" value="1"/>
</dbReference>
<keyword evidence="3" id="KW-0597">Phosphoprotein</keyword>
<evidence type="ECO:0000256" key="7">
    <source>
        <dbReference type="ARBA" id="ARBA00022840"/>
    </source>
</evidence>
<dbReference type="Proteomes" id="UP000278398">
    <property type="component" value="Unassembled WGS sequence"/>
</dbReference>
<evidence type="ECO:0000256" key="4">
    <source>
        <dbReference type="ARBA" id="ARBA00022679"/>
    </source>
</evidence>
<dbReference type="EMBL" id="RWKW01000068">
    <property type="protein sequence ID" value="RST85102.1"/>
    <property type="molecule type" value="Genomic_DNA"/>
</dbReference>
<proteinExistence type="predicted"/>
<evidence type="ECO:0000259" key="8">
    <source>
        <dbReference type="SMART" id="SM00911"/>
    </source>
</evidence>
<comment type="caution">
    <text evidence="9">The sequence shown here is derived from an EMBL/GenBank/DDBJ whole genome shotgun (WGS) entry which is preliminary data.</text>
</comment>
<accession>A0A3S0G6V4</accession>